<dbReference type="Proteomes" id="UP000330809">
    <property type="component" value="Unassembled WGS sequence"/>
</dbReference>
<dbReference type="EMBL" id="CAACYJ010000040">
    <property type="protein sequence ID" value="VFB22238.1"/>
    <property type="molecule type" value="Genomic_DNA"/>
</dbReference>
<evidence type="ECO:0000313" key="1">
    <source>
        <dbReference type="EMBL" id="VFB22238.1"/>
    </source>
</evidence>
<accession>A0A449IS41</accession>
<evidence type="ECO:0008006" key="3">
    <source>
        <dbReference type="Google" id="ProtNLM"/>
    </source>
</evidence>
<evidence type="ECO:0000313" key="2">
    <source>
        <dbReference type="Proteomes" id="UP000330809"/>
    </source>
</evidence>
<proteinExistence type="predicted"/>
<protein>
    <recommendedName>
        <fullName evidence="3">GIY-YIG domain-containing protein</fullName>
    </recommendedName>
</protein>
<dbReference type="AlphaFoldDB" id="A0A449IS41"/>
<organism evidence="1 2">
    <name type="scientific">Pseudomonas fragi</name>
    <dbReference type="NCBI Taxonomy" id="296"/>
    <lineage>
        <taxon>Bacteria</taxon>
        <taxon>Pseudomonadati</taxon>
        <taxon>Pseudomonadota</taxon>
        <taxon>Gammaproteobacteria</taxon>
        <taxon>Pseudomonadales</taxon>
        <taxon>Pseudomonadaceae</taxon>
        <taxon>Pseudomonas</taxon>
    </lineage>
</organism>
<gene>
    <name evidence="1" type="ORF">NCTC10754_04926</name>
</gene>
<name>A0A449IS41_PSEFR</name>
<reference evidence="1 2" key="1">
    <citation type="submission" date="2019-02" db="EMBL/GenBank/DDBJ databases">
        <authorList>
            <consortium name="Pathogen Informatics"/>
        </authorList>
    </citation>
    <scope>NUCLEOTIDE SEQUENCE [LARGE SCALE GENOMIC DNA]</scope>
    <source>
        <strain evidence="1 2">3012STDY7103891</strain>
    </source>
</reference>
<sequence length="375" mass="42618">MTIRLNRLWWQHLAPKSMHRRLVEVEQLLSGWCNTDYGRHWLKVARIPGQALRLLPGQLIPVVHLVALGSRPIFIVPQQPVRVGHRFVGARDFASGRPLAEGEIAIGPLIRLDIVSDEALISAAKELRLEAHVPGVKAPSIIFTIPAHYLLSPERWPDKAYALYQHIFGMGNSYPDDGFFYVGITKRRWQTRWAEHLRAVEKGSNLHFHQKFREEREAGRITYIHHKVMAITDDLDKLYNTEKFLIEGHWDDERRLNMIPGGKAGLRYLREHSILNDGVIATPDERDGVLDAWLTGHQGKSLPPITIADRWQDEAWAAAQICSRSDRLSILQITAIRDLATSHCPQEIAKRTGARVDQIQSIIAGNTYSRVKGVP</sequence>